<sequence length="163" mass="18164">MAVESVAEWLVSWLPFYWELKTVFLLFLALPQTEGTTYIYNACLQPFFSRNEAEFDAGIIRIQQNVLSFLQEKLTGLWNSIWAISTRNPQSHAASPAAAAGSQWSWLLSADAWRSALNVLQPTTNPSSTAPPSRPQNARSSSSNNSRQEVAGKQPLPFPVPQR</sequence>
<feature type="compositionally biased region" description="Low complexity" evidence="2">
    <location>
        <begin position="122"/>
        <end position="148"/>
    </location>
</feature>
<organism evidence="3 4">
    <name type="scientific">Gymnopilus junonius</name>
    <name type="common">Spectacular rustgill mushroom</name>
    <name type="synonym">Gymnopilus spectabilis subsp. junonius</name>
    <dbReference type="NCBI Taxonomy" id="109634"/>
    <lineage>
        <taxon>Eukaryota</taxon>
        <taxon>Fungi</taxon>
        <taxon>Dikarya</taxon>
        <taxon>Basidiomycota</taxon>
        <taxon>Agaricomycotina</taxon>
        <taxon>Agaricomycetes</taxon>
        <taxon>Agaricomycetidae</taxon>
        <taxon>Agaricales</taxon>
        <taxon>Agaricineae</taxon>
        <taxon>Hymenogastraceae</taxon>
        <taxon>Gymnopilus</taxon>
    </lineage>
</organism>
<proteinExistence type="inferred from homology"/>
<evidence type="ECO:0000256" key="2">
    <source>
        <dbReference type="SAM" id="MobiDB-lite"/>
    </source>
</evidence>
<dbReference type="GO" id="GO:0016020">
    <property type="term" value="C:membrane"/>
    <property type="evidence" value="ECO:0007669"/>
    <property type="project" value="UniProtKB-SubCell"/>
</dbReference>
<dbReference type="PANTHER" id="PTHR12300">
    <property type="entry name" value="HVA22-LIKE PROTEINS"/>
    <property type="match status" value="1"/>
</dbReference>
<dbReference type="AlphaFoldDB" id="A0A9P5P124"/>
<comment type="subcellular location">
    <subcellularLocation>
        <location evidence="1">Membrane</location>
        <topology evidence="1">Multi-pass membrane protein</topology>
    </subcellularLocation>
</comment>
<feature type="region of interest" description="Disordered" evidence="2">
    <location>
        <begin position="120"/>
        <end position="163"/>
    </location>
</feature>
<protein>
    <recommendedName>
        <fullName evidence="1">Protein YOP1</fullName>
    </recommendedName>
</protein>
<dbReference type="OrthoDB" id="434647at2759"/>
<dbReference type="Pfam" id="PF03134">
    <property type="entry name" value="TB2_DP1_HVA22"/>
    <property type="match status" value="1"/>
</dbReference>
<comment type="caution">
    <text evidence="3">The sequence shown here is derived from an EMBL/GenBank/DDBJ whole genome shotgun (WGS) entry which is preliminary data.</text>
</comment>
<keyword evidence="4" id="KW-1185">Reference proteome</keyword>
<dbReference type="Proteomes" id="UP000724874">
    <property type="component" value="Unassembled WGS sequence"/>
</dbReference>
<name>A0A9P5P124_GYMJU</name>
<dbReference type="InterPro" id="IPR004345">
    <property type="entry name" value="TB2_DP1_HVA22"/>
</dbReference>
<reference evidence="3" key="1">
    <citation type="submission" date="2020-11" db="EMBL/GenBank/DDBJ databases">
        <authorList>
            <consortium name="DOE Joint Genome Institute"/>
            <person name="Ahrendt S."/>
            <person name="Riley R."/>
            <person name="Andreopoulos W."/>
            <person name="LaButti K."/>
            <person name="Pangilinan J."/>
            <person name="Ruiz-duenas F.J."/>
            <person name="Barrasa J.M."/>
            <person name="Sanchez-Garcia M."/>
            <person name="Camarero S."/>
            <person name="Miyauchi S."/>
            <person name="Serrano A."/>
            <person name="Linde D."/>
            <person name="Babiker R."/>
            <person name="Drula E."/>
            <person name="Ayuso-Fernandez I."/>
            <person name="Pacheco R."/>
            <person name="Padilla G."/>
            <person name="Ferreira P."/>
            <person name="Barriuso J."/>
            <person name="Kellner H."/>
            <person name="Castanera R."/>
            <person name="Alfaro M."/>
            <person name="Ramirez L."/>
            <person name="Pisabarro A.G."/>
            <person name="Kuo A."/>
            <person name="Tritt A."/>
            <person name="Lipzen A."/>
            <person name="He G."/>
            <person name="Yan M."/>
            <person name="Ng V."/>
            <person name="Cullen D."/>
            <person name="Martin F."/>
            <person name="Rosso M.-N."/>
            <person name="Henrissat B."/>
            <person name="Hibbett D."/>
            <person name="Martinez A.T."/>
            <person name="Grigoriev I.V."/>
        </authorList>
    </citation>
    <scope>NUCLEOTIDE SEQUENCE</scope>
    <source>
        <strain evidence="3">AH 44721</strain>
    </source>
</reference>
<comment type="similarity">
    <text evidence="1">Belongs to the DP1 family.</text>
</comment>
<evidence type="ECO:0000256" key="1">
    <source>
        <dbReference type="RuleBase" id="RU362006"/>
    </source>
</evidence>
<gene>
    <name evidence="3" type="ORF">CPB84DRAFT_1760154</name>
</gene>
<accession>A0A9P5P124</accession>
<evidence type="ECO:0000313" key="4">
    <source>
        <dbReference type="Proteomes" id="UP000724874"/>
    </source>
</evidence>
<dbReference type="EMBL" id="JADNYJ010000002">
    <property type="protein sequence ID" value="KAF8913024.1"/>
    <property type="molecule type" value="Genomic_DNA"/>
</dbReference>
<evidence type="ECO:0000313" key="3">
    <source>
        <dbReference type="EMBL" id="KAF8913024.1"/>
    </source>
</evidence>